<sequence length="335" mass="36912">MVDMTPTNSFIRTLTQTPKLATELSQNFTRLKNTNDEVIKYLGYPQIISDDLNKLYKALSLTKDLLTIVSVVPEVGQAASAYKTLVNTMMLEIKPAKDAAARLAKTVKPLHDNLQKLDPILDKGIAAANEVAKISGAFLTHFTEIASCINSLPEGSVKETGQNYLNTFSSKTEPGTVKLNKAMSDTNSVINTLYNELAKIKAALNPLPAILNAINDVFKVLNPLMDILKEVEHALKTIEIMIPLPYPHMVSLYDIFNTLGEFLDLAMKPIEGLINDLLNALHIKLPSIPGLSDLINIHINLPSIPNFDALIAEILNVLKQFEIDIKLFDLSCPPK</sequence>
<evidence type="ECO:0000313" key="1">
    <source>
        <dbReference type="EMBL" id="MBC8756302.1"/>
    </source>
</evidence>
<keyword evidence="2" id="KW-1185">Reference proteome</keyword>
<proteinExistence type="predicted"/>
<dbReference type="RefSeq" id="WP_187563341.1">
    <property type="nucleotide sequence ID" value="NZ_JACGWS010000010.1"/>
</dbReference>
<reference evidence="1 2" key="1">
    <citation type="submission" date="2020-07" db="EMBL/GenBank/DDBJ databases">
        <title>Description of Kordia aestuariivivens sp. nov., isolated from a tidal flat.</title>
        <authorList>
            <person name="Park S."/>
            <person name="Yoon J.-H."/>
        </authorList>
    </citation>
    <scope>NUCLEOTIDE SEQUENCE [LARGE SCALE GENOMIC DNA]</scope>
    <source>
        <strain evidence="1 2">YSTF-M3</strain>
    </source>
</reference>
<accession>A0ABR7QCK6</accession>
<gene>
    <name evidence="1" type="ORF">H2O64_16630</name>
</gene>
<evidence type="ECO:0000313" key="2">
    <source>
        <dbReference type="Proteomes" id="UP000619238"/>
    </source>
</evidence>
<dbReference type="EMBL" id="JACGWS010000010">
    <property type="protein sequence ID" value="MBC8756302.1"/>
    <property type="molecule type" value="Genomic_DNA"/>
</dbReference>
<organism evidence="1 2">
    <name type="scientific">Kordia aestuariivivens</name>
    <dbReference type="NCBI Taxonomy" id="2759037"/>
    <lineage>
        <taxon>Bacteria</taxon>
        <taxon>Pseudomonadati</taxon>
        <taxon>Bacteroidota</taxon>
        <taxon>Flavobacteriia</taxon>
        <taxon>Flavobacteriales</taxon>
        <taxon>Flavobacteriaceae</taxon>
        <taxon>Kordia</taxon>
    </lineage>
</organism>
<protein>
    <submittedName>
        <fullName evidence="1">Uncharacterized protein</fullName>
    </submittedName>
</protein>
<dbReference type="Proteomes" id="UP000619238">
    <property type="component" value="Unassembled WGS sequence"/>
</dbReference>
<name>A0ABR7QCK6_9FLAO</name>
<comment type="caution">
    <text evidence="1">The sequence shown here is derived from an EMBL/GenBank/DDBJ whole genome shotgun (WGS) entry which is preliminary data.</text>
</comment>